<dbReference type="SUPFAM" id="SSF81296">
    <property type="entry name" value="E set domains"/>
    <property type="match status" value="1"/>
</dbReference>
<proteinExistence type="inferred from homology"/>
<reference evidence="4" key="1">
    <citation type="submission" date="2025-08" db="UniProtKB">
        <authorList>
            <consortium name="RefSeq"/>
        </authorList>
    </citation>
    <scope>IDENTIFICATION</scope>
    <source>
        <tissue evidence="4">Whole organism</tissue>
    </source>
</reference>
<dbReference type="GO" id="GO:0005737">
    <property type="term" value="C:cytoplasm"/>
    <property type="evidence" value="ECO:0007669"/>
    <property type="project" value="TreeGrafter"/>
</dbReference>
<evidence type="ECO:0000259" key="2">
    <source>
        <dbReference type="Pfam" id="PF00339"/>
    </source>
</evidence>
<dbReference type="Proteomes" id="UP000694843">
    <property type="component" value="Unplaced"/>
</dbReference>
<protein>
    <submittedName>
        <fullName evidence="4">Arrestin domain-containing protein 17-like</fullName>
    </submittedName>
</protein>
<evidence type="ECO:0000313" key="3">
    <source>
        <dbReference type="Proteomes" id="UP000694843"/>
    </source>
</evidence>
<feature type="domain" description="Arrestin-like N-terminal" evidence="2">
    <location>
        <begin position="13"/>
        <end position="144"/>
    </location>
</feature>
<dbReference type="OrthoDB" id="2333384at2759"/>
<dbReference type="KEGG" id="hazt:108670986"/>
<dbReference type="InterPro" id="IPR014752">
    <property type="entry name" value="Arrestin-like_C"/>
</dbReference>
<comment type="similarity">
    <text evidence="1">Belongs to the arrestin family.</text>
</comment>
<organism evidence="3 4">
    <name type="scientific">Hyalella azteca</name>
    <name type="common">Amphipod</name>
    <dbReference type="NCBI Taxonomy" id="294128"/>
    <lineage>
        <taxon>Eukaryota</taxon>
        <taxon>Metazoa</taxon>
        <taxon>Ecdysozoa</taxon>
        <taxon>Arthropoda</taxon>
        <taxon>Crustacea</taxon>
        <taxon>Multicrustacea</taxon>
        <taxon>Malacostraca</taxon>
        <taxon>Eumalacostraca</taxon>
        <taxon>Peracarida</taxon>
        <taxon>Amphipoda</taxon>
        <taxon>Senticaudata</taxon>
        <taxon>Talitrida</taxon>
        <taxon>Talitroidea</taxon>
        <taxon>Hyalellidae</taxon>
        <taxon>Hyalella</taxon>
    </lineage>
</organism>
<dbReference type="PANTHER" id="PTHR11188:SF176">
    <property type="entry name" value="ARRESTIN DOMAIN-CONTAINING PROTEIN 1"/>
    <property type="match status" value="1"/>
</dbReference>
<accession>A0A8B7NL16</accession>
<dbReference type="Gene3D" id="2.60.40.640">
    <property type="match status" value="2"/>
</dbReference>
<dbReference type="GO" id="GO:0015031">
    <property type="term" value="P:protein transport"/>
    <property type="evidence" value="ECO:0007669"/>
    <property type="project" value="TreeGrafter"/>
</dbReference>
<evidence type="ECO:0000313" key="4">
    <source>
        <dbReference type="RefSeq" id="XP_018013961.1"/>
    </source>
</evidence>
<keyword evidence="3" id="KW-1185">Reference proteome</keyword>
<dbReference type="RefSeq" id="XP_018013961.1">
    <property type="nucleotide sequence ID" value="XM_018158472.1"/>
</dbReference>
<dbReference type="InterPro" id="IPR014756">
    <property type="entry name" value="Ig_E-set"/>
</dbReference>
<evidence type="ECO:0000256" key="1">
    <source>
        <dbReference type="ARBA" id="ARBA00005298"/>
    </source>
</evidence>
<dbReference type="InterPro" id="IPR050357">
    <property type="entry name" value="Arrestin_domain-protein"/>
</dbReference>
<gene>
    <name evidence="4" type="primary">LOC108670986</name>
</gene>
<name>A0A8B7NL16_HYAAZ</name>
<dbReference type="Pfam" id="PF00339">
    <property type="entry name" value="Arrestin_N"/>
    <property type="match status" value="1"/>
</dbReference>
<dbReference type="PANTHER" id="PTHR11188">
    <property type="entry name" value="ARRESTIN DOMAIN CONTAINING PROTEIN"/>
    <property type="match status" value="1"/>
</dbReference>
<dbReference type="InterPro" id="IPR011021">
    <property type="entry name" value="Arrestin-like_N"/>
</dbReference>
<sequence>MGIENISIVPEPHKQVYFPGQEVKGYVLVVCSSATRCRAVDINFSGNARVSWAEGGGEHTVRYEASEPYFNFRTNLFVPDSTGRLPAGNHVWPFKFELPLNIPSSFEGEIGYIRYCIKTTARVFLGFNKEVEVYISVNCPFDLNSSSSAQAPLEIRTSGTSCCLKGIVNILLMGERSGAAVGEPYKQVIYTSTSKSTTRTTCVKTFEKGHVARGDSLYFNDEFFIVPSVVAGLQHCKLMSLKYYLEVGLH</sequence>
<dbReference type="AlphaFoldDB" id="A0A8B7NL16"/>
<dbReference type="GeneID" id="108670986"/>